<organism evidence="2">
    <name type="scientific">Klebsiella pneumoniae</name>
    <dbReference type="NCBI Taxonomy" id="573"/>
    <lineage>
        <taxon>Bacteria</taxon>
        <taxon>Pseudomonadati</taxon>
        <taxon>Pseudomonadota</taxon>
        <taxon>Gammaproteobacteria</taxon>
        <taxon>Enterobacterales</taxon>
        <taxon>Enterobacteriaceae</taxon>
        <taxon>Klebsiella/Raoultella group</taxon>
        <taxon>Klebsiella</taxon>
        <taxon>Klebsiella pneumoniae complex</taxon>
    </lineage>
</organism>
<evidence type="ECO:0000313" key="2">
    <source>
        <dbReference type="EMBL" id="TCX40038.1"/>
    </source>
</evidence>
<reference evidence="2" key="1">
    <citation type="submission" date="2019-01" db="EMBL/GenBank/DDBJ databases">
        <authorList>
            <person name="Lista F."/>
            <person name="Anselmo A."/>
        </authorList>
    </citation>
    <scope>NUCLEOTIDE SEQUENCE</scope>
    <source>
        <strain evidence="2">11S</strain>
    </source>
</reference>
<dbReference type="Pfam" id="PF18602">
    <property type="entry name" value="Rap1a"/>
    <property type="match status" value="1"/>
</dbReference>
<comment type="caution">
    <text evidence="2">The sequence shown here is derived from an EMBL/GenBank/DDBJ whole genome shotgun (WGS) entry which is preliminary data.</text>
</comment>
<proteinExistence type="predicted"/>
<gene>
    <name evidence="2" type="ORF">ETE67_01290</name>
</gene>
<sequence>MKKIIASLLLAVSLPSYAFFYDGNQLSEWNNARKKALNNNAEPVDYLDAGVYRGFVIATYNAFQNTSICPEPGITVGQVEDVVGLYLDNHPELRTKPASELAYKALVSAFPCKK</sequence>
<feature type="domain" description="Rap1a immunity protein" evidence="1">
    <location>
        <begin position="31"/>
        <end position="112"/>
    </location>
</feature>
<dbReference type="AlphaFoldDB" id="A0A483J513"/>
<dbReference type="EMBL" id="SDCL01000001">
    <property type="protein sequence ID" value="TCX40038.1"/>
    <property type="molecule type" value="Genomic_DNA"/>
</dbReference>
<dbReference type="InterPro" id="IPR041238">
    <property type="entry name" value="Rap1a"/>
</dbReference>
<protein>
    <recommendedName>
        <fullName evidence="1">Rap1a immunity protein domain-containing protein</fullName>
    </recommendedName>
</protein>
<dbReference type="Gene3D" id="1.10.890.40">
    <property type="match status" value="1"/>
</dbReference>
<name>A0A483J513_KLEPN</name>
<evidence type="ECO:0000259" key="1">
    <source>
        <dbReference type="Pfam" id="PF18602"/>
    </source>
</evidence>
<dbReference type="RefSeq" id="WP_117265866.1">
    <property type="nucleotide sequence ID" value="NZ_QFMG01000022.1"/>
</dbReference>
<accession>A0A483J513</accession>